<feature type="domain" description="EGF-like" evidence="10">
    <location>
        <begin position="458"/>
        <end position="500"/>
    </location>
</feature>
<dbReference type="Pfam" id="PF12947">
    <property type="entry name" value="EGF_3"/>
    <property type="match status" value="1"/>
</dbReference>
<dbReference type="InterPro" id="IPR001791">
    <property type="entry name" value="Laminin_G"/>
</dbReference>
<dbReference type="OrthoDB" id="6516201at2759"/>
<keyword evidence="9" id="KW-0472">Membrane</keyword>
<keyword evidence="5 7" id="KW-1015">Disulfide bond</keyword>
<dbReference type="InterPro" id="IPR000152">
    <property type="entry name" value="EGF-type_Asp/Asn_hydroxyl_site"/>
</dbReference>
<dbReference type="CDD" id="cd00110">
    <property type="entry name" value="LamG"/>
    <property type="match status" value="1"/>
</dbReference>
<feature type="domain" description="VWFC" evidence="11">
    <location>
        <begin position="720"/>
        <end position="778"/>
    </location>
</feature>
<evidence type="ECO:0000256" key="8">
    <source>
        <dbReference type="SAM" id="Coils"/>
    </source>
</evidence>
<keyword evidence="9" id="KW-0812">Transmembrane</keyword>
<dbReference type="SUPFAM" id="SSF57184">
    <property type="entry name" value="Growth factor receptor domain"/>
    <property type="match status" value="1"/>
</dbReference>
<keyword evidence="9" id="KW-1133">Transmembrane helix</keyword>
<dbReference type="RefSeq" id="XP_055887463.1">
    <property type="nucleotide sequence ID" value="XM_056031488.1"/>
</dbReference>
<dbReference type="Gene3D" id="2.60.120.200">
    <property type="match status" value="1"/>
</dbReference>
<evidence type="ECO:0000256" key="4">
    <source>
        <dbReference type="ARBA" id="ARBA00022837"/>
    </source>
</evidence>
<dbReference type="InterPro" id="IPR051586">
    <property type="entry name" value="PKC-binding_NELL"/>
</dbReference>
<reference evidence="13 14" key="1">
    <citation type="submission" date="2025-04" db="UniProtKB">
        <authorList>
            <consortium name="RefSeq"/>
        </authorList>
    </citation>
    <scope>IDENTIFICATION</scope>
</reference>
<evidence type="ECO:0000313" key="13">
    <source>
        <dbReference type="RefSeq" id="XP_055887462.1"/>
    </source>
</evidence>
<dbReference type="InterPro" id="IPR000742">
    <property type="entry name" value="EGF"/>
</dbReference>
<dbReference type="InterPro" id="IPR049883">
    <property type="entry name" value="NOTCH1_EGF-like"/>
</dbReference>
<sequence length="845" mass="93425">MCCEWSFTKSTHNRSTLCSARLLLALRVGLVFMLLLGSNIGLAVEPAGHEVLDLLQGLNATSAESLAGLRYTNGPNTSSPAILLEDPVRYIAMSRSFSQRAQRLLADHSDVTFLCSVQQKPGNTGTILALNSESNRLVEIESNGKLDELRFHYVHNGRVVQETFPYMLSDGLWHRLAISVSGDRISVYVDCNRIYQRTIQTPDRTMPLGSRPTSLFLGQRDGQYALFRGALQDVKIVTQAHGYLLQCPQQDTECSTCAKFQDLEQRVKEMTTMYTELTRKLRKTEERLSELEQCECLKYCHDNGTQRQEGEEWKRDKCTTCRCKNGTVECHREECPSCPNPVYRDGECCPICQTTCYYSGKYYYHGQTVNPAVCVTCTCVNAVMQCNQLDVQKECPQLNCPESERISVHGECCPVCKGTDFCALGHDCHSNASCVNLATKYACHCQKGFDGDGHRCEDIDECKVAGGPKGHHCSDNTVCVNTQGSYRCDCLKGYSRQDSSECKDYDTCVNGINKCQGDFECVNVNGSYTCQCKEGYVSDGQSCQPHCRGDCRNGGKCIAPNVCECRHGYIGANCELDIDECNLGISNCQGHSVCVNIPGWYHCDCLEGFHSSWPDNNLGHLCLDVNECKGEGEGHTCHPSLTCVNTEGGYTCQCPNSSGCHKNCMHEGKVHLDKSRWTSVKDVCQECTCQEGRTICHDSPCDCASPSVNLRCCPSCDSSSTCPHQEFLVHQQSGDTWFYQCQRCKCMQGETSCWPINCPQQTCQNAIQRPGDCCPVCADTNPCAAWAMETGGQDLSQLSCSHAGVSYSHGDEWTLPSDLCTKCQCKAGHICCSAIQACGGSRPRF</sequence>
<dbReference type="PANTHER" id="PTHR24042:SF5">
    <property type="entry name" value="EGF-LIKE CALCIUM-BINDING DOMAIN-CONTAINING PROTEIN"/>
    <property type="match status" value="1"/>
</dbReference>
<evidence type="ECO:0000256" key="9">
    <source>
        <dbReference type="SAM" id="Phobius"/>
    </source>
</evidence>
<dbReference type="InterPro" id="IPR001007">
    <property type="entry name" value="VWF_dom"/>
</dbReference>
<dbReference type="InterPro" id="IPR013320">
    <property type="entry name" value="ConA-like_dom_sf"/>
</dbReference>
<feature type="disulfide bond" evidence="7">
    <location>
        <begin position="565"/>
        <end position="574"/>
    </location>
</feature>
<keyword evidence="1 7" id="KW-0245">EGF-like domain</keyword>
<dbReference type="PANTHER" id="PTHR24042">
    <property type="entry name" value="NEL HOMOLOG"/>
    <property type="match status" value="1"/>
</dbReference>
<dbReference type="SMART" id="SM00282">
    <property type="entry name" value="LamG"/>
    <property type="match status" value="1"/>
</dbReference>
<evidence type="ECO:0000256" key="5">
    <source>
        <dbReference type="ARBA" id="ARBA00023157"/>
    </source>
</evidence>
<dbReference type="InterPro" id="IPR024731">
    <property type="entry name" value="NELL2-like_EGF"/>
</dbReference>
<evidence type="ECO:0000256" key="3">
    <source>
        <dbReference type="ARBA" id="ARBA00022737"/>
    </source>
</evidence>
<keyword evidence="3" id="KW-0677">Repeat</keyword>
<dbReference type="SUPFAM" id="SSF57196">
    <property type="entry name" value="EGF/Laminin"/>
    <property type="match status" value="1"/>
</dbReference>
<feature type="domain" description="EGF-like" evidence="10">
    <location>
        <begin position="504"/>
        <end position="544"/>
    </location>
</feature>
<keyword evidence="12" id="KW-1185">Reference proteome</keyword>
<dbReference type="InterPro" id="IPR009030">
    <property type="entry name" value="Growth_fac_rcpt_cys_sf"/>
</dbReference>
<dbReference type="PROSITE" id="PS01208">
    <property type="entry name" value="VWFC_1"/>
    <property type="match status" value="2"/>
</dbReference>
<accession>A0A9W3AJK0</accession>
<dbReference type="FunFam" id="2.10.25.10:FF:000038">
    <property type="entry name" value="Fibrillin 2"/>
    <property type="match status" value="3"/>
</dbReference>
<feature type="domain" description="EGF-like" evidence="10">
    <location>
        <begin position="418"/>
        <end position="457"/>
    </location>
</feature>
<dbReference type="SUPFAM" id="SSF49899">
    <property type="entry name" value="Concanavalin A-like lectins/glucanases"/>
    <property type="match status" value="1"/>
</dbReference>
<dbReference type="Pfam" id="PF23334">
    <property type="entry name" value="VWC2L_2nd"/>
    <property type="match status" value="1"/>
</dbReference>
<keyword evidence="2" id="KW-0732">Signal</keyword>
<dbReference type="Gene3D" id="2.10.70.10">
    <property type="entry name" value="Complement Module, domain 1"/>
    <property type="match status" value="2"/>
</dbReference>
<dbReference type="Proteomes" id="UP001165740">
    <property type="component" value="Chromosome 6"/>
</dbReference>
<dbReference type="OMA" id="ATCECKT"/>
<keyword evidence="8" id="KW-0175">Coiled coil</keyword>
<dbReference type="Pfam" id="PF13385">
    <property type="entry name" value="Laminin_G_3"/>
    <property type="match status" value="1"/>
</dbReference>
<feature type="domain" description="VWFC" evidence="11">
    <location>
        <begin position="298"/>
        <end position="353"/>
    </location>
</feature>
<protein>
    <submittedName>
        <fullName evidence="13 14">Protein kinase C-binding protein NELL1-like isoform X1</fullName>
    </submittedName>
</protein>
<dbReference type="PROSITE" id="PS00010">
    <property type="entry name" value="ASX_HYDROXYL"/>
    <property type="match status" value="5"/>
</dbReference>
<dbReference type="SUPFAM" id="SSF57603">
    <property type="entry name" value="FnI-like domain"/>
    <property type="match status" value="4"/>
</dbReference>
<evidence type="ECO:0000256" key="7">
    <source>
        <dbReference type="PROSITE-ProRule" id="PRU00076"/>
    </source>
</evidence>
<keyword evidence="6" id="KW-0325">Glycoprotein</keyword>
<dbReference type="RefSeq" id="XP_055887462.1">
    <property type="nucleotide sequence ID" value="XM_056031487.1"/>
</dbReference>
<dbReference type="GeneID" id="106055847"/>
<keyword evidence="4" id="KW-0106">Calcium</keyword>
<organism evidence="12 14">
    <name type="scientific">Biomphalaria glabrata</name>
    <name type="common">Bloodfluke planorb</name>
    <name type="synonym">Freshwater snail</name>
    <dbReference type="NCBI Taxonomy" id="6526"/>
    <lineage>
        <taxon>Eukaryota</taxon>
        <taxon>Metazoa</taxon>
        <taxon>Spiralia</taxon>
        <taxon>Lophotrochozoa</taxon>
        <taxon>Mollusca</taxon>
        <taxon>Gastropoda</taxon>
        <taxon>Heterobranchia</taxon>
        <taxon>Euthyneura</taxon>
        <taxon>Panpulmonata</taxon>
        <taxon>Hygrophila</taxon>
        <taxon>Lymnaeoidea</taxon>
        <taxon>Planorbidae</taxon>
        <taxon>Biomphalaria</taxon>
    </lineage>
</organism>
<dbReference type="InterPro" id="IPR018097">
    <property type="entry name" value="EGF_Ca-bd_CS"/>
</dbReference>
<dbReference type="GO" id="GO:0008201">
    <property type="term" value="F:heparin binding"/>
    <property type="evidence" value="ECO:0007669"/>
    <property type="project" value="TreeGrafter"/>
</dbReference>
<feature type="domain" description="EGF-like" evidence="10">
    <location>
        <begin position="577"/>
        <end position="615"/>
    </location>
</feature>
<dbReference type="Gene3D" id="6.20.200.20">
    <property type="match status" value="3"/>
</dbReference>
<feature type="transmembrane region" description="Helical" evidence="9">
    <location>
        <begin position="22"/>
        <end position="44"/>
    </location>
</feature>
<gene>
    <name evidence="13 14" type="primary">LOC106055847</name>
</gene>
<evidence type="ECO:0000313" key="14">
    <source>
        <dbReference type="RefSeq" id="XP_055887463.1"/>
    </source>
</evidence>
<dbReference type="PROSITE" id="PS50184">
    <property type="entry name" value="VWFC_2"/>
    <property type="match status" value="4"/>
</dbReference>
<dbReference type="PROSITE" id="PS50026">
    <property type="entry name" value="EGF_3"/>
    <property type="match status" value="6"/>
</dbReference>
<evidence type="ECO:0000256" key="1">
    <source>
        <dbReference type="ARBA" id="ARBA00022536"/>
    </source>
</evidence>
<dbReference type="SMART" id="SM00181">
    <property type="entry name" value="EGF"/>
    <property type="match status" value="6"/>
</dbReference>
<feature type="coiled-coil region" evidence="8">
    <location>
        <begin position="260"/>
        <end position="294"/>
    </location>
</feature>
<dbReference type="SMART" id="SM00210">
    <property type="entry name" value="TSPN"/>
    <property type="match status" value="1"/>
</dbReference>
<dbReference type="CDD" id="cd00054">
    <property type="entry name" value="EGF_CA"/>
    <property type="match status" value="4"/>
</dbReference>
<evidence type="ECO:0000259" key="11">
    <source>
        <dbReference type="PROSITE" id="PS50184"/>
    </source>
</evidence>
<feature type="domain" description="VWFC" evidence="11">
    <location>
        <begin position="662"/>
        <end position="717"/>
    </location>
</feature>
<evidence type="ECO:0000313" key="12">
    <source>
        <dbReference type="Proteomes" id="UP001165740"/>
    </source>
</evidence>
<evidence type="ECO:0000259" key="10">
    <source>
        <dbReference type="PROSITE" id="PS50026"/>
    </source>
</evidence>
<dbReference type="PROSITE" id="PS01187">
    <property type="entry name" value="EGF_CA"/>
    <property type="match status" value="2"/>
</dbReference>
<dbReference type="InterPro" id="IPR048287">
    <property type="entry name" value="TSPN-like_N"/>
</dbReference>
<dbReference type="SMART" id="SM00179">
    <property type="entry name" value="EGF_CA"/>
    <property type="match status" value="5"/>
</dbReference>
<dbReference type="Pfam" id="PF07645">
    <property type="entry name" value="EGF_CA"/>
    <property type="match status" value="4"/>
</dbReference>
<name>A0A9W3AJK0_BIOGL</name>
<feature type="domain" description="EGF-like" evidence="10">
    <location>
        <begin position="545"/>
        <end position="575"/>
    </location>
</feature>
<evidence type="ECO:0000256" key="2">
    <source>
        <dbReference type="ARBA" id="ARBA00022729"/>
    </source>
</evidence>
<feature type="disulfide bond" evidence="7">
    <location>
        <begin position="547"/>
        <end position="557"/>
    </location>
</feature>
<dbReference type="Pfam" id="PF00093">
    <property type="entry name" value="VWC"/>
    <property type="match status" value="2"/>
</dbReference>
<dbReference type="Gene3D" id="2.10.25.10">
    <property type="entry name" value="Laminin"/>
    <property type="match status" value="6"/>
</dbReference>
<proteinExistence type="predicted"/>
<dbReference type="PROSITE" id="PS00022">
    <property type="entry name" value="EGF_1"/>
    <property type="match status" value="1"/>
</dbReference>
<evidence type="ECO:0000256" key="6">
    <source>
        <dbReference type="ARBA" id="ARBA00023180"/>
    </source>
</evidence>
<dbReference type="SMART" id="SM00214">
    <property type="entry name" value="VWC"/>
    <property type="match status" value="4"/>
</dbReference>
<feature type="domain" description="EGF-like" evidence="10">
    <location>
        <begin position="624"/>
        <end position="661"/>
    </location>
</feature>
<dbReference type="GO" id="GO:0005509">
    <property type="term" value="F:calcium ion binding"/>
    <property type="evidence" value="ECO:0007669"/>
    <property type="project" value="InterPro"/>
</dbReference>
<dbReference type="AlphaFoldDB" id="A0A9W3AJK0"/>
<dbReference type="PROSITE" id="PS01186">
    <property type="entry name" value="EGF_2"/>
    <property type="match status" value="3"/>
</dbReference>
<dbReference type="InterPro" id="IPR001881">
    <property type="entry name" value="EGF-like_Ca-bd_dom"/>
</dbReference>
<comment type="caution">
    <text evidence="7">Lacks conserved residue(s) required for the propagation of feature annotation.</text>
</comment>
<dbReference type="GO" id="GO:0005615">
    <property type="term" value="C:extracellular space"/>
    <property type="evidence" value="ECO:0007669"/>
    <property type="project" value="TreeGrafter"/>
</dbReference>
<feature type="domain" description="VWFC" evidence="11">
    <location>
        <begin position="354"/>
        <end position="417"/>
    </location>
</feature>